<evidence type="ECO:0000313" key="1">
    <source>
        <dbReference type="EMBL" id="MBB4961280.1"/>
    </source>
</evidence>
<name>A0A7W7WRN3_9ACTN</name>
<dbReference type="Proteomes" id="UP000578819">
    <property type="component" value="Unassembled WGS sequence"/>
</dbReference>
<reference evidence="1 2" key="1">
    <citation type="submission" date="2020-08" db="EMBL/GenBank/DDBJ databases">
        <title>Sequencing the genomes of 1000 actinobacteria strains.</title>
        <authorList>
            <person name="Klenk H.-P."/>
        </authorList>
    </citation>
    <scope>NUCLEOTIDE SEQUENCE [LARGE SCALE GENOMIC DNA]</scope>
    <source>
        <strain evidence="1 2">DSM 45886</strain>
    </source>
</reference>
<protein>
    <submittedName>
        <fullName evidence="1">Uncharacterized protein</fullName>
    </submittedName>
</protein>
<accession>A0A7W7WRN3</accession>
<comment type="caution">
    <text evidence="1">The sequence shown here is derived from an EMBL/GenBank/DDBJ whole genome shotgun (WGS) entry which is preliminary data.</text>
</comment>
<proteinExistence type="predicted"/>
<evidence type="ECO:0000313" key="2">
    <source>
        <dbReference type="Proteomes" id="UP000578819"/>
    </source>
</evidence>
<keyword evidence="2" id="KW-1185">Reference proteome</keyword>
<dbReference type="RefSeq" id="WP_184536895.1">
    <property type="nucleotide sequence ID" value="NZ_JACHJW010000001.1"/>
</dbReference>
<dbReference type="AlphaFoldDB" id="A0A7W7WRN3"/>
<gene>
    <name evidence="1" type="ORF">FHR38_005013</name>
</gene>
<dbReference type="EMBL" id="JACHJW010000001">
    <property type="protein sequence ID" value="MBB4961280.1"/>
    <property type="molecule type" value="Genomic_DNA"/>
</dbReference>
<organism evidence="1 2">
    <name type="scientific">Micromonospora polyrhachis</name>
    <dbReference type="NCBI Taxonomy" id="1282883"/>
    <lineage>
        <taxon>Bacteria</taxon>
        <taxon>Bacillati</taxon>
        <taxon>Actinomycetota</taxon>
        <taxon>Actinomycetes</taxon>
        <taxon>Micromonosporales</taxon>
        <taxon>Micromonosporaceae</taxon>
        <taxon>Micromonospora</taxon>
    </lineage>
</organism>
<sequence length="192" mass="20643">MPDRLLGIFFIGHPSDDYTDWLTQRLACAKMAVENLQIVDGRGVAVGSWVGIPCVARHLDDTDHGPLLLTFAPEDFESAMKLPAANDYELAPPMATFADACRALDSNIALLTDEPLDDIAIGRYAAELEAAVADGPSAELYGRSFRALYLSNFDILLLEAERPLPETMHRLDLAGGAVFFPVGASPTGSAAH</sequence>